<protein>
    <submittedName>
        <fullName evidence="1">5-methylcytosine-specific restriction enzyme subunit McrC</fullName>
    </submittedName>
</protein>
<organism evidence="1 2">
    <name type="scientific">Novosphingobium taihuense</name>
    <dbReference type="NCBI Taxonomy" id="260085"/>
    <lineage>
        <taxon>Bacteria</taxon>
        <taxon>Pseudomonadati</taxon>
        <taxon>Pseudomonadota</taxon>
        <taxon>Alphaproteobacteria</taxon>
        <taxon>Sphingomonadales</taxon>
        <taxon>Sphingomonadaceae</taxon>
        <taxon>Novosphingobium</taxon>
    </lineage>
</organism>
<reference evidence="1 2" key="1">
    <citation type="submission" date="2020-08" db="EMBL/GenBank/DDBJ databases">
        <title>Genomic Encyclopedia of Type Strains, Phase IV (KMG-IV): sequencing the most valuable type-strain genomes for metagenomic binning, comparative biology and taxonomic classification.</title>
        <authorList>
            <person name="Goeker M."/>
        </authorList>
    </citation>
    <scope>NUCLEOTIDE SEQUENCE [LARGE SCALE GENOMIC DNA]</scope>
    <source>
        <strain evidence="1 2">DSM 17507</strain>
    </source>
</reference>
<dbReference type="EMBL" id="JACHOA010000012">
    <property type="protein sequence ID" value="MBB4615774.1"/>
    <property type="molecule type" value="Genomic_DNA"/>
</dbReference>
<dbReference type="AlphaFoldDB" id="A0A7W7AEX7"/>
<comment type="caution">
    <text evidence="1">The sequence shown here is derived from an EMBL/GenBank/DDBJ whole genome shotgun (WGS) entry which is preliminary data.</text>
</comment>
<dbReference type="InterPro" id="IPR019292">
    <property type="entry name" value="McrC"/>
</dbReference>
<gene>
    <name evidence="1" type="ORF">GGR37_004078</name>
</gene>
<dbReference type="Pfam" id="PF10117">
    <property type="entry name" value="McrBC"/>
    <property type="match status" value="1"/>
</dbReference>
<proteinExistence type="predicted"/>
<name>A0A7W7AEX7_9SPHN</name>
<sequence>MLDVAMGLDLAAGPSANLSLQNETLLDILIRHFAERLLTELRRGLPRRYSAQEDDLQTLRGSLDVVRQFTVHALRPDRLACRFDSLESDTPLMRIMKACVVMLGVYAKGFETKRMLGELRHYLAAIPDVPQRRLPWSEVRIDRTNQRWRSLFDLAQLLLGRNWQSTQHSQAAREGVGILFPMNDLFEAYVAAKLKQVMAGSDIELVAQGGLRHCLGEWSEEQICQGNLFLTKPDLLLRRQGQVLAVIDTKWKRLGDPLDRKQGVSQSDVYQMMAYARLYRCDRLMLLYPSIPGQPSSIRGQYGLANGRERLSLGQIDVANLQGIASSIRDIVLPELGIGAVENHHFGGRS</sequence>
<dbReference type="PANTHER" id="PTHR38733">
    <property type="entry name" value="PROTEIN MCRC"/>
    <property type="match status" value="1"/>
</dbReference>
<evidence type="ECO:0000313" key="2">
    <source>
        <dbReference type="Proteomes" id="UP000538566"/>
    </source>
</evidence>
<evidence type="ECO:0000313" key="1">
    <source>
        <dbReference type="EMBL" id="MBB4615774.1"/>
    </source>
</evidence>
<accession>A0A7W7AEX7</accession>
<dbReference type="Proteomes" id="UP000538566">
    <property type="component" value="Unassembled WGS sequence"/>
</dbReference>
<keyword evidence="2" id="KW-1185">Reference proteome</keyword>
<dbReference type="PANTHER" id="PTHR38733:SF1">
    <property type="entry name" value="TYPE IV METHYL-DIRECTED RESTRICTION ENZYME ECOKMCRBC"/>
    <property type="match status" value="1"/>
</dbReference>